<dbReference type="InterPro" id="IPR038078">
    <property type="entry name" value="PhoU-like_sf"/>
</dbReference>
<dbReference type="Pfam" id="PF01865">
    <property type="entry name" value="PhoU_div"/>
    <property type="match status" value="1"/>
</dbReference>
<evidence type="ECO:0000313" key="3">
    <source>
        <dbReference type="Proteomes" id="UP000263273"/>
    </source>
</evidence>
<dbReference type="InterPro" id="IPR052912">
    <property type="entry name" value="UPF0111_domain"/>
</dbReference>
<comment type="caution">
    <text evidence="2">The sequence shown here is derived from an EMBL/GenBank/DDBJ whole genome shotgun (WGS) entry which is preliminary data.</text>
</comment>
<protein>
    <submittedName>
        <fullName evidence="2">DUF47 domain-containing protein</fullName>
    </submittedName>
</protein>
<comment type="similarity">
    <text evidence="1">Belongs to the UPF0111 family.</text>
</comment>
<accession>A0A354YUW7</accession>
<name>A0A354YUW7_9FIRM</name>
<gene>
    <name evidence="2" type="ORF">DDZ44_04240</name>
</gene>
<dbReference type="InterPro" id="IPR018445">
    <property type="entry name" value="Put_Phosphate_transp_reg"/>
</dbReference>
<reference evidence="2 3" key="1">
    <citation type="journal article" date="2018" name="Nat. Biotechnol.">
        <title>A standardized bacterial taxonomy based on genome phylogeny substantially revises the tree of life.</title>
        <authorList>
            <person name="Parks D.H."/>
            <person name="Chuvochina M."/>
            <person name="Waite D.W."/>
            <person name="Rinke C."/>
            <person name="Skarshewski A."/>
            <person name="Chaumeil P.A."/>
            <person name="Hugenholtz P."/>
        </authorList>
    </citation>
    <scope>NUCLEOTIDE SEQUENCE [LARGE SCALE GENOMIC DNA]</scope>
    <source>
        <strain evidence="2">UBA10948</strain>
    </source>
</reference>
<sequence length="208" mass="24537">MRLFGTKDEQLFMLFSESARVVVRGGDILQNVVNDYNDLDIKMAKLTAMEHEGDRIIQELIRRLNTSFILPFDREDAFQLAQKLSTTLDYITGIIDRMILYKTGRPNKRVKEMVNVLCEALLLQERALKLLQSLEHNKREILECCEEIRQLERKQDNHYRQGLALLFENEEEPIVIIKWREVYEHIEMAQDYVQDVAELISNICVKYS</sequence>
<dbReference type="Proteomes" id="UP000263273">
    <property type="component" value="Unassembled WGS sequence"/>
</dbReference>
<dbReference type="AlphaFoldDB" id="A0A354YUW7"/>
<dbReference type="EMBL" id="DNZF01000091">
    <property type="protein sequence ID" value="HBK53130.1"/>
    <property type="molecule type" value="Genomic_DNA"/>
</dbReference>
<organism evidence="2 3">
    <name type="scientific">Syntrophomonas wolfei</name>
    <dbReference type="NCBI Taxonomy" id="863"/>
    <lineage>
        <taxon>Bacteria</taxon>
        <taxon>Bacillati</taxon>
        <taxon>Bacillota</taxon>
        <taxon>Clostridia</taxon>
        <taxon>Eubacteriales</taxon>
        <taxon>Syntrophomonadaceae</taxon>
        <taxon>Syntrophomonas</taxon>
    </lineage>
</organism>
<dbReference type="PANTHER" id="PTHR37298:SF1">
    <property type="entry name" value="UPF0111 PROTEIN YKAA"/>
    <property type="match status" value="1"/>
</dbReference>
<evidence type="ECO:0000256" key="1">
    <source>
        <dbReference type="ARBA" id="ARBA00008591"/>
    </source>
</evidence>
<proteinExistence type="inferred from homology"/>
<evidence type="ECO:0000313" key="2">
    <source>
        <dbReference type="EMBL" id="HBK53130.1"/>
    </source>
</evidence>
<dbReference type="Gene3D" id="1.20.58.220">
    <property type="entry name" value="Phosphate transport system protein phou homolog 2, domain 2"/>
    <property type="match status" value="1"/>
</dbReference>
<dbReference type="RefSeq" id="WP_061213764.1">
    <property type="nucleotide sequence ID" value="NZ_DHSN01000014.1"/>
</dbReference>
<dbReference type="PANTHER" id="PTHR37298">
    <property type="entry name" value="UPF0111 PROTEIN YKAA"/>
    <property type="match status" value="1"/>
</dbReference>
<dbReference type="STRING" id="378794.GCA_001570625_01265"/>
<dbReference type="SUPFAM" id="SSF109755">
    <property type="entry name" value="PhoU-like"/>
    <property type="match status" value="1"/>
</dbReference>